<organism evidence="3 4">
    <name type="scientific">Candidatus Vogelbacteria bacterium RIFOXYD1_FULL_46_19</name>
    <dbReference type="NCBI Taxonomy" id="1802439"/>
    <lineage>
        <taxon>Bacteria</taxon>
        <taxon>Candidatus Vogeliibacteriota</taxon>
    </lineage>
</organism>
<dbReference type="PANTHER" id="PTHR43174">
    <property type="entry name" value="UDP-N-ACETYLGLUCOSAMINE 2-EPIMERASE"/>
    <property type="match status" value="1"/>
</dbReference>
<keyword evidence="1" id="KW-0413">Isomerase</keyword>
<dbReference type="EMBL" id="MHTK01000006">
    <property type="protein sequence ID" value="OHA59708.1"/>
    <property type="molecule type" value="Genomic_DNA"/>
</dbReference>
<comment type="similarity">
    <text evidence="1">Belongs to the UDP-N-acetylglucosamine 2-epimerase family.</text>
</comment>
<dbReference type="AlphaFoldDB" id="A0A1G2QH15"/>
<comment type="caution">
    <text evidence="3">The sequence shown here is derived from an EMBL/GenBank/DDBJ whole genome shotgun (WGS) entry which is preliminary data.</text>
</comment>
<name>A0A1G2QH15_9BACT</name>
<dbReference type="GO" id="GO:0016853">
    <property type="term" value="F:isomerase activity"/>
    <property type="evidence" value="ECO:0007669"/>
    <property type="project" value="UniProtKB-KW"/>
</dbReference>
<gene>
    <name evidence="3" type="ORF">A2589_02290</name>
</gene>
<evidence type="ECO:0000313" key="4">
    <source>
        <dbReference type="Proteomes" id="UP000177838"/>
    </source>
</evidence>
<accession>A0A1G2QH15</accession>
<evidence type="ECO:0000259" key="2">
    <source>
        <dbReference type="Pfam" id="PF02350"/>
    </source>
</evidence>
<dbReference type="CDD" id="cd03786">
    <property type="entry name" value="GTB_UDP-GlcNAc_2-Epimerase"/>
    <property type="match status" value="1"/>
</dbReference>
<dbReference type="PANTHER" id="PTHR43174:SF1">
    <property type="entry name" value="UDP-N-ACETYLGLUCOSAMINE 2-EPIMERASE"/>
    <property type="match status" value="1"/>
</dbReference>
<evidence type="ECO:0000313" key="3">
    <source>
        <dbReference type="EMBL" id="OHA59708.1"/>
    </source>
</evidence>
<dbReference type="InterPro" id="IPR003331">
    <property type="entry name" value="UDP_GlcNAc_Epimerase_2_dom"/>
</dbReference>
<evidence type="ECO:0000256" key="1">
    <source>
        <dbReference type="RuleBase" id="RU003513"/>
    </source>
</evidence>
<proteinExistence type="inferred from homology"/>
<dbReference type="NCBIfam" id="TIGR00236">
    <property type="entry name" value="wecB"/>
    <property type="match status" value="1"/>
</dbReference>
<dbReference type="STRING" id="1802439.A2589_02290"/>
<dbReference type="Pfam" id="PF02350">
    <property type="entry name" value="Epimerase_2"/>
    <property type="match status" value="1"/>
</dbReference>
<protein>
    <submittedName>
        <fullName evidence="3">UDP-N-acetylglucosamine 2-epimerase</fullName>
    </submittedName>
</protein>
<dbReference type="SUPFAM" id="SSF53756">
    <property type="entry name" value="UDP-Glycosyltransferase/glycogen phosphorylase"/>
    <property type="match status" value="1"/>
</dbReference>
<reference evidence="3 4" key="1">
    <citation type="journal article" date="2016" name="Nat. Commun.">
        <title>Thousands of microbial genomes shed light on interconnected biogeochemical processes in an aquifer system.</title>
        <authorList>
            <person name="Anantharaman K."/>
            <person name="Brown C.T."/>
            <person name="Hug L.A."/>
            <person name="Sharon I."/>
            <person name="Castelle C.J."/>
            <person name="Probst A.J."/>
            <person name="Thomas B.C."/>
            <person name="Singh A."/>
            <person name="Wilkins M.J."/>
            <person name="Karaoz U."/>
            <person name="Brodie E.L."/>
            <person name="Williams K.H."/>
            <person name="Hubbard S.S."/>
            <person name="Banfield J.F."/>
        </authorList>
    </citation>
    <scope>NUCLEOTIDE SEQUENCE [LARGE SCALE GENOMIC DNA]</scope>
</reference>
<dbReference type="InterPro" id="IPR029767">
    <property type="entry name" value="WecB-like"/>
</dbReference>
<dbReference type="Proteomes" id="UP000177838">
    <property type="component" value="Unassembled WGS sequence"/>
</dbReference>
<dbReference type="Gene3D" id="3.40.50.2000">
    <property type="entry name" value="Glycogen Phosphorylase B"/>
    <property type="match status" value="2"/>
</dbReference>
<sequence>MKHPRFDWVVIHTGQHFDRNMSEVFFEELGIPKPDIFLAPGGERHTEKIALMFDKMKEVFKHHKFDGAIVFGDVNSTLAGALAAIKYNVKLVHIEAGLRSYDRRMPEEINRAIVDHLSNLHFVTEQSGIDNLLREGVKIEKIHLVGNIMIESLEIYRDKIMSSKIVEDLGLTSKGYVLATIHRQENIDSKKDLERVLLLVNEIAKVWPVIFPLHPGTRKKIEEYKLKPLIENLLVIEPTGYFDFVKLTKESIGVVTDSGGIQEETSHLGIPCATLRDNTERPITLELGSNKLFPIDEASSQDIINHLKRTVFVPGKIPLWDKRVSQRIFEVLDQWKI</sequence>
<feature type="domain" description="UDP-N-acetylglucosamine 2-epimerase" evidence="2">
    <location>
        <begin position="2"/>
        <end position="332"/>
    </location>
</feature>